<proteinExistence type="predicted"/>
<evidence type="ECO:0000313" key="3">
    <source>
        <dbReference type="Proteomes" id="UP000494115"/>
    </source>
</evidence>
<organism evidence="2 3">
    <name type="scientific">Pararobbsia alpina</name>
    <dbReference type="NCBI Taxonomy" id="621374"/>
    <lineage>
        <taxon>Bacteria</taxon>
        <taxon>Pseudomonadati</taxon>
        <taxon>Pseudomonadota</taxon>
        <taxon>Betaproteobacteria</taxon>
        <taxon>Burkholderiales</taxon>
        <taxon>Burkholderiaceae</taxon>
        <taxon>Pararobbsia</taxon>
    </lineage>
</organism>
<dbReference type="InterPro" id="IPR025129">
    <property type="entry name" value="DUF4055"/>
</dbReference>
<evidence type="ECO:0000313" key="2">
    <source>
        <dbReference type="EMBL" id="CAB3784372.1"/>
    </source>
</evidence>
<accession>A0A6S7B188</accession>
<gene>
    <name evidence="2" type="ORF">LMG28138_01796</name>
</gene>
<evidence type="ECO:0000259" key="1">
    <source>
        <dbReference type="Pfam" id="PF13264"/>
    </source>
</evidence>
<reference evidence="2 3" key="1">
    <citation type="submission" date="2020-04" db="EMBL/GenBank/DDBJ databases">
        <authorList>
            <person name="De Canck E."/>
        </authorList>
    </citation>
    <scope>NUCLEOTIDE SEQUENCE [LARGE SCALE GENOMIC DNA]</scope>
    <source>
        <strain evidence="2 3">LMG 28138</strain>
    </source>
</reference>
<dbReference type="Pfam" id="PF13264">
    <property type="entry name" value="DUF4055"/>
    <property type="match status" value="1"/>
</dbReference>
<feature type="domain" description="DUF4055" evidence="1">
    <location>
        <begin position="250"/>
        <end position="383"/>
    </location>
</feature>
<dbReference type="Proteomes" id="UP000494115">
    <property type="component" value="Unassembled WGS sequence"/>
</dbReference>
<dbReference type="AlphaFoldDB" id="A0A6S7B188"/>
<protein>
    <recommendedName>
        <fullName evidence="1">DUF4055 domain-containing protein</fullName>
    </recommendedName>
</protein>
<sequence>MTSTVRDQTPAVETMAEDYPIVAALLGGTTAMRKAGSTYLPQWPNEDDDAYANRVKTATLFPAFGRTCEVLTGKPFSKPVTLGEDVPPRIVEWCDDIDLQGHNLHAFAAAVCFHVISYGMCGILVDFPNAGALRTKAEEVAAGVRPYFVHIHAQSILGWRAERINGVQTLTQFRFLEVVSEPDGEFGEKEVEQVRVLYPGRWQVWRESEKADASGKKDWVLYDEGETTLQKIPFVPVYGRRTGFMQAAPPLVELAHMNVEHWQSKSDQQTILHIARVPILFAKMLGDNPITVGAATAVKSDDPEGDLKFVEHTGQAIKAGSDELLALEDRMRQVGAELLVIKPGNMTVAHTVADNEAGMCTLQRIIQDLEDATDAALALAAEWVKEPEGGHIEIFNDFGVASLAEASLELLRDMNVDGTFSDESLFAEAQRRGVISPERKWEDEKLRIKQNAVKVTAAQVQIKDT</sequence>
<name>A0A6S7B188_9BURK</name>
<dbReference type="EMBL" id="CADIKM010000006">
    <property type="protein sequence ID" value="CAB3784372.1"/>
    <property type="molecule type" value="Genomic_DNA"/>
</dbReference>
<dbReference type="RefSeq" id="WP_246257173.1">
    <property type="nucleotide sequence ID" value="NZ_CADIKM010000006.1"/>
</dbReference>
<keyword evidence="3" id="KW-1185">Reference proteome</keyword>